<keyword evidence="3" id="KW-1185">Reference proteome</keyword>
<evidence type="ECO:0000313" key="3">
    <source>
        <dbReference type="Proteomes" id="UP001338125"/>
    </source>
</evidence>
<proteinExistence type="predicted"/>
<reference evidence="2 3" key="1">
    <citation type="submission" date="2024-01" db="EMBL/GenBank/DDBJ databases">
        <title>Complete genome of Cladobotryum mycophilum ATHUM6906.</title>
        <authorList>
            <person name="Christinaki A.C."/>
            <person name="Myridakis A.I."/>
            <person name="Kouvelis V.N."/>
        </authorList>
    </citation>
    <scope>NUCLEOTIDE SEQUENCE [LARGE SCALE GENOMIC DNA]</scope>
    <source>
        <strain evidence="2 3">ATHUM6906</strain>
    </source>
</reference>
<accession>A0ABR0SLM7</accession>
<evidence type="ECO:0000256" key="1">
    <source>
        <dbReference type="SAM" id="MobiDB-lite"/>
    </source>
</evidence>
<feature type="region of interest" description="Disordered" evidence="1">
    <location>
        <begin position="102"/>
        <end position="121"/>
    </location>
</feature>
<dbReference type="EMBL" id="JAVFKD010000012">
    <property type="protein sequence ID" value="KAK5993042.1"/>
    <property type="molecule type" value="Genomic_DNA"/>
</dbReference>
<gene>
    <name evidence="2" type="ORF">PT974_06469</name>
</gene>
<comment type="caution">
    <text evidence="2">The sequence shown here is derived from an EMBL/GenBank/DDBJ whole genome shotgun (WGS) entry which is preliminary data.</text>
</comment>
<evidence type="ECO:0000313" key="2">
    <source>
        <dbReference type="EMBL" id="KAK5993042.1"/>
    </source>
</evidence>
<organism evidence="2 3">
    <name type="scientific">Cladobotryum mycophilum</name>
    <dbReference type="NCBI Taxonomy" id="491253"/>
    <lineage>
        <taxon>Eukaryota</taxon>
        <taxon>Fungi</taxon>
        <taxon>Dikarya</taxon>
        <taxon>Ascomycota</taxon>
        <taxon>Pezizomycotina</taxon>
        <taxon>Sordariomycetes</taxon>
        <taxon>Hypocreomycetidae</taxon>
        <taxon>Hypocreales</taxon>
        <taxon>Hypocreaceae</taxon>
        <taxon>Cladobotryum</taxon>
    </lineage>
</organism>
<sequence length="253" mass="28897">MERQVDKFLMACRRSPPSLVVSDRVLGEGVTQRVDWPRNDPYDPKWGALFRLNKKVIENALEAADANDTRDWSKFLFLMSLSIAHELVHMFIGYLTGDSSRDTPPQVDYRPQASGSRGESGRAWEREMFGFLTEAVYDPNDRRGLAQAGVFYGKLSKDEGWILNQGWIEEWVTGRMGLPPVTEGRQTSSRREVPFKLPAGTRTMERMRQRNQDDADHVGQLVELINEFPTDRVSRTELQDIMGMSSNMGLVRP</sequence>
<name>A0ABR0SLM7_9HYPO</name>
<protein>
    <submittedName>
        <fullName evidence="2">Uncharacterized protein</fullName>
    </submittedName>
</protein>
<dbReference type="Proteomes" id="UP001338125">
    <property type="component" value="Unassembled WGS sequence"/>
</dbReference>